<evidence type="ECO:0008006" key="3">
    <source>
        <dbReference type="Google" id="ProtNLM"/>
    </source>
</evidence>
<evidence type="ECO:0000313" key="2">
    <source>
        <dbReference type="Proteomes" id="UP000823786"/>
    </source>
</evidence>
<dbReference type="EMBL" id="JAGGJV010000005">
    <property type="protein sequence ID" value="MBP1859519.1"/>
    <property type="molecule type" value="Genomic_DNA"/>
</dbReference>
<dbReference type="Pfam" id="PF06748">
    <property type="entry name" value="DUF1217"/>
    <property type="match status" value="3"/>
</dbReference>
<dbReference type="InterPro" id="IPR023157">
    <property type="entry name" value="AGR-C-984p-like_sf"/>
</dbReference>
<comment type="caution">
    <text evidence="1">The sequence shown here is derived from an EMBL/GenBank/DDBJ whole genome shotgun (WGS) entry which is preliminary data.</text>
</comment>
<dbReference type="Gene3D" id="1.10.3700.10">
    <property type="entry name" value="AGR C 984p-like"/>
    <property type="match status" value="3"/>
</dbReference>
<name>A0ABS4ENJ0_9HYPH</name>
<dbReference type="InterPro" id="IPR010626">
    <property type="entry name" value="DUF1217"/>
</dbReference>
<evidence type="ECO:0000313" key="1">
    <source>
        <dbReference type="EMBL" id="MBP1859519.1"/>
    </source>
</evidence>
<gene>
    <name evidence="1" type="ORF">J2Z75_003036</name>
</gene>
<sequence length="793" mass="87584">MAALRGIASFRMASVRQFQAIGRAAMVSTFIDYNLITRDMKTSLQRTSQQVQVARETEYYKANIGKVTSIDEFLDDYRLYAYAMKAHGLEDMTYAKAFMRKVMESDLSDDSSYANMLTDERYRNFAMAFSFSQSTEVVQSDAQEDSLIGLYTQSIANQSEAVEEDTRYFNAAIDRVTTVDQLWQNDKLKNYVLTAFGFDPRYVSYQHFKDVVTSDVSDPNSYVNTAAASYKQSLQDKIANIQATATPADLADTSSTASKLIAQYQAAITNAPDYTPLAAAFNFQDDGTLAAGDLPMSDMQKASTNEAYVFQQPRLSSSAAQLNKLYYDSTIGSVTKVDDILDNSRLFAYIRIAYGLPSSMLNSTMENILTSDLSNPASYANTQGGTEYNAIYKELAAAFNFQTDGTLAAGDTAQTAEQTATTSAYWIDRYDDADEATDAALISSYKTLIGVVSDVDDLLADNKIMSLALTAVGLQDEGDTSRKLKKVLTSDLTDPNSYVYTLKDDRYVQLAKAFNFNADGTLGVPMLAQAESEILNTAKSYVIEKSRFGTEEDKTKATEESQYYSAEVEKVKTLDGLLSNRRLVDFILVAAGLDPETVTTDYLRQMFESDFSDPNSAINTDPNTTLYKEIVSSYNFDAEGNLARPTQGIQTKRGLLETEDLYLNQTLEEEKGEDNAGVRLALYFRRMASGVNTAYDLLADSALLQVIQTTFSIPEEMSSADVDVQYAYINRVLDVEDLHDPEKLEKLLVRFTALYDVENNVDVSGAELILSGSGSNGISADTLLSLSQLRLGG</sequence>
<accession>A0ABS4ENJ0</accession>
<dbReference type="SUPFAM" id="SSF158837">
    <property type="entry name" value="AGR C 984p-like"/>
    <property type="match status" value="5"/>
</dbReference>
<protein>
    <recommendedName>
        <fullName evidence="3">DUF1217 domain-containing protein</fullName>
    </recommendedName>
</protein>
<keyword evidence="2" id="KW-1185">Reference proteome</keyword>
<organism evidence="1 2">
    <name type="scientific">Rhizobium herbae</name>
    <dbReference type="NCBI Taxonomy" id="508661"/>
    <lineage>
        <taxon>Bacteria</taxon>
        <taxon>Pseudomonadati</taxon>
        <taxon>Pseudomonadota</taxon>
        <taxon>Alphaproteobacteria</taxon>
        <taxon>Hyphomicrobiales</taxon>
        <taxon>Rhizobiaceae</taxon>
        <taxon>Rhizobium/Agrobacterium group</taxon>
        <taxon>Rhizobium</taxon>
    </lineage>
</organism>
<proteinExistence type="predicted"/>
<reference evidence="1 2" key="1">
    <citation type="submission" date="2021-03" db="EMBL/GenBank/DDBJ databases">
        <title>Genomic Encyclopedia of Type Strains, Phase IV (KMG-IV): sequencing the most valuable type-strain genomes for metagenomic binning, comparative biology and taxonomic classification.</title>
        <authorList>
            <person name="Goeker M."/>
        </authorList>
    </citation>
    <scope>NUCLEOTIDE SEQUENCE [LARGE SCALE GENOMIC DNA]</scope>
    <source>
        <strain evidence="1 2">DSM 26427</strain>
    </source>
</reference>
<dbReference type="Proteomes" id="UP000823786">
    <property type="component" value="Unassembled WGS sequence"/>
</dbReference>